<dbReference type="InterPro" id="IPR031166">
    <property type="entry name" value="G_ENGA"/>
</dbReference>
<dbReference type="InterPro" id="IPR005225">
    <property type="entry name" value="Small_GTP-bd"/>
</dbReference>
<keyword evidence="3 8" id="KW-0690">Ribosome biogenesis</keyword>
<evidence type="ECO:0000256" key="3">
    <source>
        <dbReference type="ARBA" id="ARBA00022517"/>
    </source>
</evidence>
<evidence type="ECO:0000256" key="7">
    <source>
        <dbReference type="ARBA" id="ARBA00032345"/>
    </source>
</evidence>
<evidence type="ECO:0000256" key="4">
    <source>
        <dbReference type="ARBA" id="ARBA00022737"/>
    </source>
</evidence>
<accession>A0ABP9CP90</accession>
<keyword evidence="5 8" id="KW-0547">Nucleotide-binding</keyword>
<evidence type="ECO:0000259" key="12">
    <source>
        <dbReference type="PROSITE" id="PS51712"/>
    </source>
</evidence>
<dbReference type="InterPro" id="IPR015946">
    <property type="entry name" value="KH_dom-like_a/b"/>
</dbReference>
<comment type="similarity">
    <text evidence="1 8 9 10">Belongs to the TRAFAC class TrmE-Era-EngA-EngB-Septin-like GTPase superfamily. EngA (Der) GTPase family.</text>
</comment>
<feature type="binding site" evidence="8">
    <location>
        <begin position="69"/>
        <end position="76"/>
    </location>
    <ligand>
        <name>GTP</name>
        <dbReference type="ChEBI" id="CHEBI:37565"/>
        <label>1</label>
    </ligand>
</feature>
<feature type="binding site" evidence="8">
    <location>
        <begin position="116"/>
        <end position="120"/>
    </location>
    <ligand>
        <name>GTP</name>
        <dbReference type="ChEBI" id="CHEBI:37565"/>
        <label>1</label>
    </ligand>
</feature>
<keyword evidence="6 8" id="KW-0342">GTP-binding</keyword>
<dbReference type="PANTHER" id="PTHR43834">
    <property type="entry name" value="GTPASE DER"/>
    <property type="match status" value="1"/>
</dbReference>
<gene>
    <name evidence="8 13" type="primary">der</name>
    <name evidence="13" type="ORF">GCM10023353_17570</name>
</gene>
<dbReference type="InterPro" id="IPR003593">
    <property type="entry name" value="AAA+_ATPase"/>
</dbReference>
<evidence type="ECO:0000256" key="6">
    <source>
        <dbReference type="ARBA" id="ARBA00023134"/>
    </source>
</evidence>
<feature type="binding site" evidence="8">
    <location>
        <begin position="290"/>
        <end position="294"/>
    </location>
    <ligand>
        <name>GTP</name>
        <dbReference type="ChEBI" id="CHEBI:37565"/>
        <label>2</label>
    </ligand>
</feature>
<feature type="domain" description="EngA-type G" evidence="12">
    <location>
        <begin position="237"/>
        <end position="410"/>
    </location>
</feature>
<dbReference type="CDD" id="cd01895">
    <property type="entry name" value="EngA2"/>
    <property type="match status" value="1"/>
</dbReference>
<evidence type="ECO:0000256" key="11">
    <source>
        <dbReference type="SAM" id="MobiDB-lite"/>
    </source>
</evidence>
<comment type="function">
    <text evidence="8 10">GTPase that plays an essential role in the late steps of ribosome biogenesis.</text>
</comment>
<evidence type="ECO:0000313" key="14">
    <source>
        <dbReference type="Proteomes" id="UP001500839"/>
    </source>
</evidence>
<dbReference type="InterPro" id="IPR027417">
    <property type="entry name" value="P-loop_NTPase"/>
</dbReference>
<dbReference type="InterPro" id="IPR032859">
    <property type="entry name" value="KH_dom-like"/>
</dbReference>
<dbReference type="NCBIfam" id="TIGR03594">
    <property type="entry name" value="GTPase_EngA"/>
    <property type="match status" value="1"/>
</dbReference>
<dbReference type="Gene3D" id="3.40.50.300">
    <property type="entry name" value="P-loop containing nucleotide triphosphate hydrolases"/>
    <property type="match status" value="2"/>
</dbReference>
<dbReference type="Pfam" id="PF14714">
    <property type="entry name" value="KH_dom-like"/>
    <property type="match status" value="1"/>
</dbReference>
<dbReference type="PROSITE" id="PS51712">
    <property type="entry name" value="G_ENGA"/>
    <property type="match status" value="2"/>
</dbReference>
<sequence>MSDDAGRGGGTTSTGDIYAQGTGRPGSVDGGVAMDGIWSDESDWTALDAELAEEAEDDTVPLPVLAIVGRPNVGKSTLVNRLIGRREAVVEDVPGVTRDRVAYAAEWSGRGFMVQDTGGWEPDAVGLQKAVARQAETAMAEADAILLVVDATVGATATDEAFARILRRSKTPVLLVANKVDSSRVEADAAALWSLGLGEPHTVSAIHGRRTGDLLDLILDTLPETPRDTAAPVGGPRRVALVGKPNVGKSSLLNKLSGGEISVVHDVAGTTVDPVDTLVELGGSVWRFVDTAGLRRKVRQASGTEFYASLRTRSAIDAAELAILLIDASQPITEQDLRVLSMVADAGRALVVVYNKWDLVDEDRRYELDREIDREMHRVPWAQRVNVSALTGRAVQKLVPAMETALESWDTRVPTGRLNNWLKEVVAATPPPMRGGRLPRIMFATQAGTRPPTFVLFTTGFLEAGYRRFLERRLREEFGFAGSPVRISVRMREKRDRRKK</sequence>
<dbReference type="CDD" id="cd01894">
    <property type="entry name" value="EngA1"/>
    <property type="match status" value="1"/>
</dbReference>
<dbReference type="Pfam" id="PF01926">
    <property type="entry name" value="MMR_HSR1"/>
    <property type="match status" value="2"/>
</dbReference>
<proteinExistence type="inferred from homology"/>
<evidence type="ECO:0000256" key="8">
    <source>
        <dbReference type="HAMAP-Rule" id="MF_00195"/>
    </source>
</evidence>
<evidence type="ECO:0000256" key="10">
    <source>
        <dbReference type="RuleBase" id="RU004481"/>
    </source>
</evidence>
<dbReference type="Proteomes" id="UP001500839">
    <property type="component" value="Unassembled WGS sequence"/>
</dbReference>
<evidence type="ECO:0000256" key="9">
    <source>
        <dbReference type="PROSITE-ProRule" id="PRU01049"/>
    </source>
</evidence>
<feature type="binding site" evidence="8">
    <location>
        <begin position="355"/>
        <end position="358"/>
    </location>
    <ligand>
        <name>GTP</name>
        <dbReference type="ChEBI" id="CHEBI:37565"/>
        <label>2</label>
    </ligand>
</feature>
<dbReference type="NCBIfam" id="TIGR00231">
    <property type="entry name" value="small_GTP"/>
    <property type="match status" value="2"/>
</dbReference>
<evidence type="ECO:0000256" key="5">
    <source>
        <dbReference type="ARBA" id="ARBA00022741"/>
    </source>
</evidence>
<feature type="domain" description="EngA-type G" evidence="12">
    <location>
        <begin position="63"/>
        <end position="226"/>
    </location>
</feature>
<dbReference type="InterPro" id="IPR016484">
    <property type="entry name" value="GTPase_Der"/>
</dbReference>
<reference evidence="14" key="1">
    <citation type="journal article" date="2019" name="Int. J. Syst. Evol. Microbiol.">
        <title>The Global Catalogue of Microorganisms (GCM) 10K type strain sequencing project: providing services to taxonomists for standard genome sequencing and annotation.</title>
        <authorList>
            <consortium name="The Broad Institute Genomics Platform"/>
            <consortium name="The Broad Institute Genome Sequencing Center for Infectious Disease"/>
            <person name="Wu L."/>
            <person name="Ma J."/>
        </authorList>
    </citation>
    <scope>NUCLEOTIDE SEQUENCE [LARGE SCALE GENOMIC DNA]</scope>
    <source>
        <strain evidence="14">JCM 18542</strain>
    </source>
</reference>
<dbReference type="PIRSF" id="PIRSF006485">
    <property type="entry name" value="GTP-binding_EngA"/>
    <property type="match status" value="1"/>
</dbReference>
<dbReference type="InterPro" id="IPR006073">
    <property type="entry name" value="GTP-bd"/>
</dbReference>
<evidence type="ECO:0000256" key="2">
    <source>
        <dbReference type="ARBA" id="ARBA00020953"/>
    </source>
</evidence>
<dbReference type="SMART" id="SM00382">
    <property type="entry name" value="AAA"/>
    <property type="match status" value="2"/>
</dbReference>
<evidence type="ECO:0000313" key="13">
    <source>
        <dbReference type="EMBL" id="GAA4813153.1"/>
    </source>
</evidence>
<dbReference type="EMBL" id="BAABKQ010000001">
    <property type="protein sequence ID" value="GAA4813153.1"/>
    <property type="molecule type" value="Genomic_DNA"/>
</dbReference>
<dbReference type="NCBIfam" id="NF002828">
    <property type="entry name" value="PRK03003.1"/>
    <property type="match status" value="1"/>
</dbReference>
<evidence type="ECO:0000256" key="1">
    <source>
        <dbReference type="ARBA" id="ARBA00008279"/>
    </source>
</evidence>
<dbReference type="PRINTS" id="PR00326">
    <property type="entry name" value="GTP1OBG"/>
</dbReference>
<feature type="binding site" evidence="8">
    <location>
        <begin position="178"/>
        <end position="181"/>
    </location>
    <ligand>
        <name>GTP</name>
        <dbReference type="ChEBI" id="CHEBI:37565"/>
        <label>1</label>
    </ligand>
</feature>
<protein>
    <recommendedName>
        <fullName evidence="2 8">GTPase Der</fullName>
    </recommendedName>
    <alternativeName>
        <fullName evidence="7 8">GTP-binding protein EngA</fullName>
    </alternativeName>
</protein>
<feature type="binding site" evidence="8">
    <location>
        <begin position="243"/>
        <end position="250"/>
    </location>
    <ligand>
        <name>GTP</name>
        <dbReference type="ChEBI" id="CHEBI:37565"/>
        <label>2</label>
    </ligand>
</feature>
<dbReference type="HAMAP" id="MF_00195">
    <property type="entry name" value="GTPase_Der"/>
    <property type="match status" value="1"/>
</dbReference>
<organism evidence="13 14">
    <name type="scientific">Tomitella cavernea</name>
    <dbReference type="NCBI Taxonomy" id="1387982"/>
    <lineage>
        <taxon>Bacteria</taxon>
        <taxon>Bacillati</taxon>
        <taxon>Actinomycetota</taxon>
        <taxon>Actinomycetes</taxon>
        <taxon>Mycobacteriales</taxon>
        <taxon>Tomitella</taxon>
    </lineage>
</organism>
<dbReference type="SUPFAM" id="SSF52540">
    <property type="entry name" value="P-loop containing nucleoside triphosphate hydrolases"/>
    <property type="match status" value="2"/>
</dbReference>
<dbReference type="PANTHER" id="PTHR43834:SF6">
    <property type="entry name" value="GTPASE DER"/>
    <property type="match status" value="1"/>
</dbReference>
<comment type="subunit">
    <text evidence="8">Associates with the 50S ribosomal subunit.</text>
</comment>
<keyword evidence="4 10" id="KW-0677">Repeat</keyword>
<feature type="region of interest" description="Disordered" evidence="11">
    <location>
        <begin position="1"/>
        <end position="30"/>
    </location>
</feature>
<dbReference type="Gene3D" id="3.30.300.20">
    <property type="match status" value="1"/>
</dbReference>
<keyword evidence="14" id="KW-1185">Reference proteome</keyword>
<name>A0ABP9CP90_9ACTN</name>
<comment type="caution">
    <text evidence="13">The sequence shown here is derived from an EMBL/GenBank/DDBJ whole genome shotgun (WGS) entry which is preliminary data.</text>
</comment>